<dbReference type="KEGG" id="vg:24574034"/>
<dbReference type="GeneID" id="24574034"/>
<name>A0A0A0RTC6_9CAUD</name>
<dbReference type="RefSeq" id="YP_009145737.1">
    <property type="nucleotide sequence ID" value="NC_027293.1"/>
</dbReference>
<protein>
    <submittedName>
        <fullName evidence="1">Uncharacterized protein</fullName>
    </submittedName>
</protein>
<organism evidence="1 2">
    <name type="scientific">Citrobacter phage Moogle</name>
    <dbReference type="NCBI Taxonomy" id="1540094"/>
    <lineage>
        <taxon>Viruses</taxon>
        <taxon>Duplodnaviria</taxon>
        <taxon>Heunggongvirae</taxon>
        <taxon>Uroviricota</taxon>
        <taxon>Caudoviricetes</taxon>
        <taxon>Andersonviridae</taxon>
        <taxon>Ounavirinae</taxon>
        <taxon>Mooglevirus</taxon>
        <taxon>Mooglevirus moogle</taxon>
    </lineage>
</organism>
<evidence type="ECO:0000313" key="1">
    <source>
        <dbReference type="EMBL" id="AIW03831.1"/>
    </source>
</evidence>
<accession>A0A0A0RTC6</accession>
<evidence type="ECO:0000313" key="2">
    <source>
        <dbReference type="Proteomes" id="UP000030203"/>
    </source>
</evidence>
<reference evidence="1 2" key="1">
    <citation type="journal article" date="2015" name="Genome Announc.">
        <title>Complete Genome Sequence of Citrobacter freundii Myophage Moogle.</title>
        <authorList>
            <person name="Nguyen Q.T."/>
            <person name="Luna A.J."/>
            <person name="Hernandez A.C."/>
            <person name="Kuty Everett G.F."/>
        </authorList>
    </citation>
    <scope>NUCLEOTIDE SEQUENCE [LARGE SCALE GENOMIC DNA]</scope>
</reference>
<dbReference type="Proteomes" id="UP000030203">
    <property type="component" value="Segment"/>
</dbReference>
<proteinExistence type="predicted"/>
<gene>
    <name evidence="1" type="ORF">CPT_Moogle94</name>
</gene>
<keyword evidence="2" id="KW-1185">Reference proteome</keyword>
<dbReference type="OrthoDB" id="18450at10239"/>
<sequence length="97" mass="11297">MSKVQVIFPINDFSYEAEFDLYEELTDDVIWGVVSKAIKKLYGGLLNPNNAKVSTKQVSEPYTSYDAEKRKFEITCYDLLVSENKINYFFVREYNDG</sequence>
<dbReference type="EMBL" id="KM236239">
    <property type="protein sequence ID" value="AIW03831.1"/>
    <property type="molecule type" value="Genomic_DNA"/>
</dbReference>